<accession>A0A1B8SAY1</accession>
<sequence>MGSFRCGFCDGPLSIFIDRYGAVAHSREVNLVGSDTVEPSDTRQSLATAFFKLFADICKTLMRRYPLRVAGEYMRIWIF</sequence>
<evidence type="ECO:0000313" key="1">
    <source>
        <dbReference type="EMBL" id="OBY29905.1"/>
    </source>
</evidence>
<reference evidence="1 2" key="1">
    <citation type="submission" date="2015-06" db="EMBL/GenBank/DDBJ databases">
        <title>Genome sequence of Mycobacterium kumamotonense strain Roo.</title>
        <authorList>
            <person name="Greninger A.L."/>
            <person name="Cunningham G."/>
            <person name="Miller S."/>
        </authorList>
    </citation>
    <scope>NUCLEOTIDE SEQUENCE [LARGE SCALE GENOMIC DNA]</scope>
    <source>
        <strain evidence="1 2">Roo</strain>
    </source>
</reference>
<gene>
    <name evidence="1" type="ORF">ACT18_20565</name>
</gene>
<evidence type="ECO:0000313" key="2">
    <source>
        <dbReference type="Proteomes" id="UP000092668"/>
    </source>
</evidence>
<dbReference type="EMBL" id="LFOE01000045">
    <property type="protein sequence ID" value="OBY29905.1"/>
    <property type="molecule type" value="Genomic_DNA"/>
</dbReference>
<name>A0A1B8SAY1_9MYCO</name>
<keyword evidence="2" id="KW-1185">Reference proteome</keyword>
<comment type="caution">
    <text evidence="1">The sequence shown here is derived from an EMBL/GenBank/DDBJ whole genome shotgun (WGS) entry which is preliminary data.</text>
</comment>
<protein>
    <submittedName>
        <fullName evidence="1">Uncharacterized protein</fullName>
    </submittedName>
</protein>
<proteinExistence type="predicted"/>
<dbReference type="Proteomes" id="UP000092668">
    <property type="component" value="Unassembled WGS sequence"/>
</dbReference>
<organism evidence="1 2">
    <name type="scientific">Mycolicibacter kumamotonensis</name>
    <dbReference type="NCBI Taxonomy" id="354243"/>
    <lineage>
        <taxon>Bacteria</taxon>
        <taxon>Bacillati</taxon>
        <taxon>Actinomycetota</taxon>
        <taxon>Actinomycetes</taxon>
        <taxon>Mycobacteriales</taxon>
        <taxon>Mycobacteriaceae</taxon>
        <taxon>Mycolicibacter</taxon>
    </lineage>
</organism>
<dbReference type="AlphaFoldDB" id="A0A1B8SAY1"/>